<protein>
    <submittedName>
        <fullName evidence="2">Uncharacterized protein</fullName>
    </submittedName>
</protein>
<reference evidence="2 3" key="1">
    <citation type="journal article" date="2024" name="Appl. Environ. Microbiol.">
        <title>Pontiella agarivorans sp. nov., a novel marine anaerobic bacterium capable of degrading macroalgal polysaccharides and fixing nitrogen.</title>
        <authorList>
            <person name="Liu N."/>
            <person name="Kivenson V."/>
            <person name="Peng X."/>
            <person name="Cui Z."/>
            <person name="Lankiewicz T.S."/>
            <person name="Gosselin K.M."/>
            <person name="English C.J."/>
            <person name="Blair E.M."/>
            <person name="O'Malley M.A."/>
            <person name="Valentine D.L."/>
        </authorList>
    </citation>
    <scope>NUCLEOTIDE SEQUENCE [LARGE SCALE GENOMIC DNA]</scope>
    <source>
        <strain evidence="2 3">NLcol2</strain>
    </source>
</reference>
<dbReference type="EMBL" id="JARVCO010000010">
    <property type="protein sequence ID" value="MDZ8119147.1"/>
    <property type="molecule type" value="Genomic_DNA"/>
</dbReference>
<gene>
    <name evidence="2" type="ORF">P9H32_10970</name>
</gene>
<accession>A0ABU5MY93</accession>
<evidence type="ECO:0000313" key="3">
    <source>
        <dbReference type="Proteomes" id="UP001290861"/>
    </source>
</evidence>
<keyword evidence="3" id="KW-1185">Reference proteome</keyword>
<name>A0ABU5MY93_9BACT</name>
<sequence length="73" mass="8359">MTFLMHVLANRQEKHLKHGNSPIPATGTPPPEKQNYGTPSPFDNTLKVKPVYNAMQELLVQKVQRNKIKHLTR</sequence>
<dbReference type="Proteomes" id="UP001290861">
    <property type="component" value="Unassembled WGS sequence"/>
</dbReference>
<comment type="caution">
    <text evidence="2">The sequence shown here is derived from an EMBL/GenBank/DDBJ whole genome shotgun (WGS) entry which is preliminary data.</text>
</comment>
<feature type="region of interest" description="Disordered" evidence="1">
    <location>
        <begin position="9"/>
        <end position="42"/>
    </location>
</feature>
<proteinExistence type="predicted"/>
<evidence type="ECO:0000256" key="1">
    <source>
        <dbReference type="SAM" id="MobiDB-lite"/>
    </source>
</evidence>
<evidence type="ECO:0000313" key="2">
    <source>
        <dbReference type="EMBL" id="MDZ8119147.1"/>
    </source>
</evidence>
<organism evidence="2 3">
    <name type="scientific">Pontiella agarivorans</name>
    <dbReference type="NCBI Taxonomy" id="3038953"/>
    <lineage>
        <taxon>Bacteria</taxon>
        <taxon>Pseudomonadati</taxon>
        <taxon>Kiritimatiellota</taxon>
        <taxon>Kiritimatiellia</taxon>
        <taxon>Kiritimatiellales</taxon>
        <taxon>Pontiellaceae</taxon>
        <taxon>Pontiella</taxon>
    </lineage>
</organism>